<keyword evidence="5 11" id="KW-0812">Transmembrane</keyword>
<dbReference type="GO" id="GO:0005886">
    <property type="term" value="C:plasma membrane"/>
    <property type="evidence" value="ECO:0007669"/>
    <property type="project" value="UniProtKB-SubCell"/>
</dbReference>
<dbReference type="OrthoDB" id="7757085at2"/>
<dbReference type="EMBL" id="FODS01000004">
    <property type="protein sequence ID" value="SEO39058.1"/>
    <property type="molecule type" value="Genomic_DNA"/>
</dbReference>
<dbReference type="GO" id="GO:0016887">
    <property type="term" value="F:ATP hydrolysis activity"/>
    <property type="evidence" value="ECO:0007669"/>
    <property type="project" value="InterPro"/>
</dbReference>
<dbReference type="Pfam" id="PF02653">
    <property type="entry name" value="BPD_transp_2"/>
    <property type="match status" value="1"/>
</dbReference>
<accession>A0A1H8PBQ7</accession>
<evidence type="ECO:0000313" key="13">
    <source>
        <dbReference type="EMBL" id="SEO39058.1"/>
    </source>
</evidence>
<gene>
    <name evidence="13" type="ORF">SAMN04490248_104214</name>
</gene>
<proteinExistence type="predicted"/>
<evidence type="ECO:0000259" key="12">
    <source>
        <dbReference type="PROSITE" id="PS50893"/>
    </source>
</evidence>
<feature type="transmembrane region" description="Helical" evidence="11">
    <location>
        <begin position="526"/>
        <end position="545"/>
    </location>
</feature>
<comment type="subcellular location">
    <subcellularLocation>
        <location evidence="1">Cell membrane</location>
        <topology evidence="1">Multi-pass membrane protein</topology>
    </subcellularLocation>
</comment>
<dbReference type="PROSITE" id="PS00211">
    <property type="entry name" value="ABC_TRANSPORTER_1"/>
    <property type="match status" value="1"/>
</dbReference>
<evidence type="ECO:0000256" key="6">
    <source>
        <dbReference type="ARBA" id="ARBA00022737"/>
    </source>
</evidence>
<dbReference type="Pfam" id="PF00005">
    <property type="entry name" value="ABC_tran"/>
    <property type="match status" value="2"/>
</dbReference>
<evidence type="ECO:0000256" key="3">
    <source>
        <dbReference type="ARBA" id="ARBA00022475"/>
    </source>
</evidence>
<dbReference type="SMART" id="SM00382">
    <property type="entry name" value="AAA"/>
    <property type="match status" value="2"/>
</dbReference>
<feature type="transmembrane region" description="Helical" evidence="11">
    <location>
        <begin position="727"/>
        <end position="752"/>
    </location>
</feature>
<feature type="domain" description="ABC transporter" evidence="12">
    <location>
        <begin position="17"/>
        <end position="249"/>
    </location>
</feature>
<feature type="domain" description="ABC transporter" evidence="12">
    <location>
        <begin position="262"/>
        <end position="498"/>
    </location>
</feature>
<dbReference type="PANTHER" id="PTHR43790:SF9">
    <property type="entry name" value="GALACTOFURANOSE TRANSPORTER ATP-BINDING PROTEIN YTFR"/>
    <property type="match status" value="1"/>
</dbReference>
<dbReference type="AlphaFoldDB" id="A0A1H8PBQ7"/>
<feature type="transmembrane region" description="Helical" evidence="11">
    <location>
        <begin position="637"/>
        <end position="657"/>
    </location>
</feature>
<evidence type="ECO:0000256" key="9">
    <source>
        <dbReference type="ARBA" id="ARBA00022989"/>
    </source>
</evidence>
<dbReference type="CDD" id="cd03216">
    <property type="entry name" value="ABC_Carb_Monos_I"/>
    <property type="match status" value="1"/>
</dbReference>
<dbReference type="STRING" id="569882.SAMN04490248_104214"/>
<evidence type="ECO:0000256" key="1">
    <source>
        <dbReference type="ARBA" id="ARBA00004651"/>
    </source>
</evidence>
<dbReference type="PROSITE" id="PS50893">
    <property type="entry name" value="ABC_TRANSPORTER_2"/>
    <property type="match status" value="2"/>
</dbReference>
<dbReference type="GO" id="GO:0022857">
    <property type="term" value="F:transmembrane transporter activity"/>
    <property type="evidence" value="ECO:0007669"/>
    <property type="project" value="InterPro"/>
</dbReference>
<evidence type="ECO:0000256" key="8">
    <source>
        <dbReference type="ARBA" id="ARBA00022840"/>
    </source>
</evidence>
<evidence type="ECO:0000256" key="5">
    <source>
        <dbReference type="ARBA" id="ARBA00022692"/>
    </source>
</evidence>
<evidence type="ECO:0000256" key="4">
    <source>
        <dbReference type="ARBA" id="ARBA00022597"/>
    </source>
</evidence>
<dbReference type="GO" id="GO:0005524">
    <property type="term" value="F:ATP binding"/>
    <property type="evidence" value="ECO:0007669"/>
    <property type="project" value="UniProtKB-KW"/>
</dbReference>
<sequence>MSATPVSRSEAPAEVTIRLSNISKYYAGVTALENVTVEFYANEVHAVLGENGAGKSTLMKIIAGTIQPDTGQIEFGDRIVSPLSPDSAVALGIAISFQHPAILGDLTVLENFQLALPPSIFEGKSATDLTREALAEVGLDIPLNVRADQLNIAQKHLLEIAKALAIRPKLLILDEPTSALGKDATDMLFDRIRQVASKGTAVLYITHRMAEVRQIAQRITILRDGQFQGVMPVDEISDADVLNMIVGRTLTDAFPPKAKGDVAEIDFAVEGLSGDKFTDVSFAVPHGKIIGVAGVEGNGQSELMRAIAGLQPSEGRLELKGQALSYQDLQKQTAFMPSDRLTEGIASSLTVRENASFGALDKFAQRGIVRHRKEMGAVGEVFRSLSVKAGNSEASILSLSGGNQQKVVMARALLSEPGLVVADEPTQGVDVGARFEIYSILRELSQQGIPIVVNSSDSAELEGLCDEVIVLSRGRIVAHLTGDEVREEKIVSAAVNAHGTEVGHKAKAAKGVLQAGKWRQFLQSDLAPVVPLSLVVVLISLYVFGQNASFFSAYNVSNLLLLATPLGFIALGQTVALLTGGIDLSVGPLSGFLVVVASFFINDGDSAALMLLGFFLIFGSGFLVGAINGVLIRFGDFTPISATLTLFIGIQGFSFLLREGVGGFISYPVIDAINTAIGPIPVAFIVMVLLAIVGEYMLRKTRMGWQLKAVGSNEEAARRIGVRVDRVFIAGYILTSLLTALGAVMLMAQIGVGDPRQGTSYTLTSIAAVVLGGTSLRGGRGSFVGTILGAILLTVVLSAVAFLGLSQAHQYFFQGALMLVAALIFSAASQSKGASGLGRSWLGRRKALKLSSA</sequence>
<feature type="transmembrane region" description="Helical" evidence="11">
    <location>
        <begin position="677"/>
        <end position="698"/>
    </location>
</feature>
<keyword evidence="9 11" id="KW-1133">Transmembrane helix</keyword>
<dbReference type="InterPro" id="IPR027417">
    <property type="entry name" value="P-loop_NTPase"/>
</dbReference>
<feature type="transmembrane region" description="Helical" evidence="11">
    <location>
        <begin position="758"/>
        <end position="776"/>
    </location>
</feature>
<feature type="transmembrane region" description="Helical" evidence="11">
    <location>
        <begin position="551"/>
        <end position="572"/>
    </location>
</feature>
<dbReference type="InterPro" id="IPR050107">
    <property type="entry name" value="ABC_carbohydrate_import_ATPase"/>
</dbReference>
<feature type="transmembrane region" description="Helical" evidence="11">
    <location>
        <begin position="607"/>
        <end position="630"/>
    </location>
</feature>
<dbReference type="InterPro" id="IPR001851">
    <property type="entry name" value="ABC_transp_permease"/>
</dbReference>
<feature type="transmembrane region" description="Helical" evidence="11">
    <location>
        <begin position="783"/>
        <end position="805"/>
    </location>
</feature>
<dbReference type="Proteomes" id="UP000198893">
    <property type="component" value="Unassembled WGS sequence"/>
</dbReference>
<keyword evidence="8 13" id="KW-0067">ATP-binding</keyword>
<dbReference type="Gene3D" id="3.40.50.300">
    <property type="entry name" value="P-loop containing nucleotide triphosphate hydrolases"/>
    <property type="match status" value="2"/>
</dbReference>
<keyword evidence="3" id="KW-1003">Cell membrane</keyword>
<dbReference type="CDD" id="cd06579">
    <property type="entry name" value="TM_PBP1_transp_AraH_like"/>
    <property type="match status" value="1"/>
</dbReference>
<dbReference type="CDD" id="cd03215">
    <property type="entry name" value="ABC_Carb_Monos_II"/>
    <property type="match status" value="1"/>
</dbReference>
<evidence type="ECO:0000313" key="14">
    <source>
        <dbReference type="Proteomes" id="UP000198893"/>
    </source>
</evidence>
<evidence type="ECO:0000256" key="10">
    <source>
        <dbReference type="ARBA" id="ARBA00023136"/>
    </source>
</evidence>
<protein>
    <submittedName>
        <fullName evidence="13">Ribose transport system ATP-binding protein</fullName>
    </submittedName>
</protein>
<keyword evidence="4" id="KW-0762">Sugar transport</keyword>
<dbReference type="InterPro" id="IPR017871">
    <property type="entry name" value="ABC_transporter-like_CS"/>
</dbReference>
<dbReference type="PANTHER" id="PTHR43790">
    <property type="entry name" value="CARBOHYDRATE TRANSPORT ATP-BINDING PROTEIN MG119-RELATED"/>
    <property type="match status" value="1"/>
</dbReference>
<dbReference type="InterPro" id="IPR003593">
    <property type="entry name" value="AAA+_ATPase"/>
</dbReference>
<keyword evidence="7" id="KW-0547">Nucleotide-binding</keyword>
<feature type="transmembrane region" description="Helical" evidence="11">
    <location>
        <begin position="811"/>
        <end position="829"/>
    </location>
</feature>
<keyword evidence="2" id="KW-0813">Transport</keyword>
<keyword evidence="10 11" id="KW-0472">Membrane</keyword>
<dbReference type="InterPro" id="IPR003439">
    <property type="entry name" value="ABC_transporter-like_ATP-bd"/>
</dbReference>
<keyword evidence="14" id="KW-1185">Reference proteome</keyword>
<organism evidence="13 14">
    <name type="scientific">Salinihabitans flavidus</name>
    <dbReference type="NCBI Taxonomy" id="569882"/>
    <lineage>
        <taxon>Bacteria</taxon>
        <taxon>Pseudomonadati</taxon>
        <taxon>Pseudomonadota</taxon>
        <taxon>Alphaproteobacteria</taxon>
        <taxon>Rhodobacterales</taxon>
        <taxon>Roseobacteraceae</taxon>
        <taxon>Salinihabitans</taxon>
    </lineage>
</organism>
<evidence type="ECO:0000256" key="7">
    <source>
        <dbReference type="ARBA" id="ARBA00022741"/>
    </source>
</evidence>
<reference evidence="13 14" key="1">
    <citation type="submission" date="2016-10" db="EMBL/GenBank/DDBJ databases">
        <authorList>
            <person name="de Groot N.N."/>
        </authorList>
    </citation>
    <scope>NUCLEOTIDE SEQUENCE [LARGE SCALE GENOMIC DNA]</scope>
    <source>
        <strain evidence="13 14">DSM 27842</strain>
    </source>
</reference>
<keyword evidence="6" id="KW-0677">Repeat</keyword>
<evidence type="ECO:0000256" key="2">
    <source>
        <dbReference type="ARBA" id="ARBA00022448"/>
    </source>
</evidence>
<dbReference type="SUPFAM" id="SSF52540">
    <property type="entry name" value="P-loop containing nucleoside triphosphate hydrolases"/>
    <property type="match status" value="2"/>
</dbReference>
<evidence type="ECO:0000256" key="11">
    <source>
        <dbReference type="SAM" id="Phobius"/>
    </source>
</evidence>
<name>A0A1H8PBQ7_9RHOB</name>
<dbReference type="RefSeq" id="WP_093116361.1">
    <property type="nucleotide sequence ID" value="NZ_FODS01000004.1"/>
</dbReference>